<feature type="domain" description="T6SS Transcription factor RovC-like DNA binding" evidence="1">
    <location>
        <begin position="50"/>
        <end position="149"/>
    </location>
</feature>
<sequence length="151" mass="17072">MLVYAPQNWPDLRSRRTTSDGDYLILGARRWEHRLWLPGPPAPGAALSVLIPVDNSTSTRSAAALRFLRHINERSSGSAAEMHDKRISEMLRALDGHLAKASYRDIAEQLFGHERLNREPWKTSSIRAMTIRLVKGGIALMRGGYRKLLTR</sequence>
<dbReference type="Proteomes" id="UP000268623">
    <property type="component" value="Unassembled WGS sequence"/>
</dbReference>
<dbReference type="AlphaFoldDB" id="A0A3M9XVE6"/>
<accession>A0A3M9XVE6</accession>
<dbReference type="Pfam" id="PF10074">
    <property type="entry name" value="RovC_DNA-bd"/>
    <property type="match status" value="1"/>
</dbReference>
<evidence type="ECO:0000313" key="2">
    <source>
        <dbReference type="EMBL" id="RNJ51772.1"/>
    </source>
</evidence>
<dbReference type="EMBL" id="QWDD01000001">
    <property type="protein sequence ID" value="RNJ51772.1"/>
    <property type="molecule type" value="Genomic_DNA"/>
</dbReference>
<name>A0A3M9XVE6_9HYPH</name>
<dbReference type="RefSeq" id="WP_123177619.1">
    <property type="nucleotide sequence ID" value="NZ_QWDD01000001.1"/>
</dbReference>
<reference evidence="2 3" key="1">
    <citation type="submission" date="2018-08" db="EMBL/GenBank/DDBJ databases">
        <title>Genome sequence of Methylocystis hirsuta CSC1, a methanotroph able to accumulate PHAs.</title>
        <authorList>
            <person name="Bordel S."/>
            <person name="Rodriguez E."/>
            <person name="Gancedo J."/>
            <person name="Munoz R."/>
        </authorList>
    </citation>
    <scope>NUCLEOTIDE SEQUENCE [LARGE SCALE GENOMIC DNA]</scope>
    <source>
        <strain evidence="2 3">CSC1</strain>
    </source>
</reference>
<gene>
    <name evidence="2" type="ORF">D1O30_12845</name>
</gene>
<dbReference type="InterPro" id="IPR018754">
    <property type="entry name" value="RovC-like_DNA-bd"/>
</dbReference>
<proteinExistence type="predicted"/>
<dbReference type="OrthoDB" id="7261891at2"/>
<keyword evidence="3" id="KW-1185">Reference proteome</keyword>
<comment type="caution">
    <text evidence="2">The sequence shown here is derived from an EMBL/GenBank/DDBJ whole genome shotgun (WGS) entry which is preliminary data.</text>
</comment>
<protein>
    <submittedName>
        <fullName evidence="2">DUF2285 domain-containing protein</fullName>
    </submittedName>
</protein>
<organism evidence="2 3">
    <name type="scientific">Methylocystis hirsuta</name>
    <dbReference type="NCBI Taxonomy" id="369798"/>
    <lineage>
        <taxon>Bacteria</taxon>
        <taxon>Pseudomonadati</taxon>
        <taxon>Pseudomonadota</taxon>
        <taxon>Alphaproteobacteria</taxon>
        <taxon>Hyphomicrobiales</taxon>
        <taxon>Methylocystaceae</taxon>
        <taxon>Methylocystis</taxon>
    </lineage>
</organism>
<evidence type="ECO:0000259" key="1">
    <source>
        <dbReference type="Pfam" id="PF10074"/>
    </source>
</evidence>
<evidence type="ECO:0000313" key="3">
    <source>
        <dbReference type="Proteomes" id="UP000268623"/>
    </source>
</evidence>